<comment type="caution">
    <text evidence="2">The sequence shown here is derived from an EMBL/GenBank/DDBJ whole genome shotgun (WGS) entry which is preliminary data.</text>
</comment>
<name>A0A2G5VRL3_9PELO</name>
<evidence type="ECO:0000259" key="1">
    <source>
        <dbReference type="PROSITE" id="PS50800"/>
    </source>
</evidence>
<dbReference type="InterPro" id="IPR036361">
    <property type="entry name" value="SAP_dom_sf"/>
</dbReference>
<dbReference type="Proteomes" id="UP000230233">
    <property type="component" value="Chromosome I"/>
</dbReference>
<dbReference type="AlphaFoldDB" id="A0A2G5VRL3"/>
<dbReference type="SUPFAM" id="SSF68906">
    <property type="entry name" value="SAP domain"/>
    <property type="match status" value="1"/>
</dbReference>
<proteinExistence type="predicted"/>
<sequence length="71" mass="7895">MPLLNGKQVESLTVPALKSELKKLGLSTEGVKVVLIVRLSKKSGKKPKKTSWMSARRQLLGRAENMKDSKF</sequence>
<dbReference type="InterPro" id="IPR003034">
    <property type="entry name" value="SAP_dom"/>
</dbReference>
<dbReference type="Gene3D" id="1.10.720.30">
    <property type="entry name" value="SAP domain"/>
    <property type="match status" value="1"/>
</dbReference>
<dbReference type="PROSITE" id="PS50800">
    <property type="entry name" value="SAP"/>
    <property type="match status" value="1"/>
</dbReference>
<keyword evidence="3" id="KW-1185">Reference proteome</keyword>
<dbReference type="OrthoDB" id="6159259at2759"/>
<evidence type="ECO:0000313" key="2">
    <source>
        <dbReference type="EMBL" id="PIC54206.1"/>
    </source>
</evidence>
<accession>A0A2G5VRL3</accession>
<reference evidence="3" key="1">
    <citation type="submission" date="2017-10" db="EMBL/GenBank/DDBJ databases">
        <title>Rapid genome shrinkage in a self-fertile nematode reveals novel sperm competition proteins.</title>
        <authorList>
            <person name="Yin D."/>
            <person name="Schwarz E.M."/>
            <person name="Thomas C.G."/>
            <person name="Felde R.L."/>
            <person name="Korf I.F."/>
            <person name="Cutter A.D."/>
            <person name="Schartner C.M."/>
            <person name="Ralston E.J."/>
            <person name="Meyer B.J."/>
            <person name="Haag E.S."/>
        </authorList>
    </citation>
    <scope>NUCLEOTIDE SEQUENCE [LARGE SCALE GENOMIC DNA]</scope>
    <source>
        <strain evidence="3">JU1422</strain>
    </source>
</reference>
<organism evidence="2 3">
    <name type="scientific">Caenorhabditis nigoni</name>
    <dbReference type="NCBI Taxonomy" id="1611254"/>
    <lineage>
        <taxon>Eukaryota</taxon>
        <taxon>Metazoa</taxon>
        <taxon>Ecdysozoa</taxon>
        <taxon>Nematoda</taxon>
        <taxon>Chromadorea</taxon>
        <taxon>Rhabditida</taxon>
        <taxon>Rhabditina</taxon>
        <taxon>Rhabditomorpha</taxon>
        <taxon>Rhabditoidea</taxon>
        <taxon>Rhabditidae</taxon>
        <taxon>Peloderinae</taxon>
        <taxon>Caenorhabditis</taxon>
    </lineage>
</organism>
<feature type="domain" description="SAP" evidence="1">
    <location>
        <begin position="9"/>
        <end position="43"/>
    </location>
</feature>
<dbReference type="Pfam" id="PF02037">
    <property type="entry name" value="SAP"/>
    <property type="match status" value="1"/>
</dbReference>
<dbReference type="EMBL" id="PDUG01000001">
    <property type="protein sequence ID" value="PIC54206.1"/>
    <property type="molecule type" value="Genomic_DNA"/>
</dbReference>
<protein>
    <recommendedName>
        <fullName evidence="1">SAP domain-containing protein</fullName>
    </recommendedName>
</protein>
<evidence type="ECO:0000313" key="3">
    <source>
        <dbReference type="Proteomes" id="UP000230233"/>
    </source>
</evidence>
<gene>
    <name evidence="2" type="primary">Cnig_chr_I.g3554</name>
    <name evidence="2" type="ORF">B9Z55_003554</name>
</gene>
<dbReference type="SMART" id="SM00513">
    <property type="entry name" value="SAP"/>
    <property type="match status" value="1"/>
</dbReference>